<dbReference type="InterPro" id="IPR041657">
    <property type="entry name" value="HTH_17"/>
</dbReference>
<comment type="caution">
    <text evidence="2">The sequence shown here is derived from an EMBL/GenBank/DDBJ whole genome shotgun (WGS) entry which is preliminary data.</text>
</comment>
<sequence>MELNTDKEQMLGIYPSLPKHLANIADDEPLMPEDLAELMGVSVRSVRRYCESGKIRAFNYNRKYVVYGSDFKDFMLQSFVRPTNVRDMLQ</sequence>
<dbReference type="Proteomes" id="UP000315711">
    <property type="component" value="Unassembled WGS sequence"/>
</dbReference>
<keyword evidence="3" id="KW-1185">Reference proteome</keyword>
<evidence type="ECO:0000259" key="1">
    <source>
        <dbReference type="Pfam" id="PF12728"/>
    </source>
</evidence>
<dbReference type="RefSeq" id="WP_144450519.1">
    <property type="nucleotide sequence ID" value="NZ_VLKZ01000005.1"/>
</dbReference>
<protein>
    <submittedName>
        <fullName evidence="2">Helix-turn-helix protein</fullName>
    </submittedName>
</protein>
<dbReference type="SUPFAM" id="SSF46955">
    <property type="entry name" value="Putative DNA-binding domain"/>
    <property type="match status" value="1"/>
</dbReference>
<dbReference type="Pfam" id="PF12728">
    <property type="entry name" value="HTH_17"/>
    <property type="match status" value="1"/>
</dbReference>
<feature type="domain" description="Helix-turn-helix" evidence="1">
    <location>
        <begin position="32"/>
        <end position="76"/>
    </location>
</feature>
<proteinExistence type="predicted"/>
<dbReference type="AlphaFoldDB" id="A0A562QI34"/>
<organism evidence="2 3">
    <name type="scientific">Halalkalibacter nanhaiisediminis</name>
    <dbReference type="NCBI Taxonomy" id="688079"/>
    <lineage>
        <taxon>Bacteria</taxon>
        <taxon>Bacillati</taxon>
        <taxon>Bacillota</taxon>
        <taxon>Bacilli</taxon>
        <taxon>Bacillales</taxon>
        <taxon>Bacillaceae</taxon>
        <taxon>Halalkalibacter</taxon>
    </lineage>
</organism>
<dbReference type="EMBL" id="VLKZ01000005">
    <property type="protein sequence ID" value="TWI56323.1"/>
    <property type="molecule type" value="Genomic_DNA"/>
</dbReference>
<evidence type="ECO:0000313" key="3">
    <source>
        <dbReference type="Proteomes" id="UP000315711"/>
    </source>
</evidence>
<dbReference type="OrthoDB" id="2868166at2"/>
<reference evidence="2 3" key="1">
    <citation type="journal article" date="2015" name="Stand. Genomic Sci.">
        <title>Genomic Encyclopedia of Bacterial and Archaeal Type Strains, Phase III: the genomes of soil and plant-associated and newly described type strains.</title>
        <authorList>
            <person name="Whitman W.B."/>
            <person name="Woyke T."/>
            <person name="Klenk H.P."/>
            <person name="Zhou Y."/>
            <person name="Lilburn T.G."/>
            <person name="Beck B.J."/>
            <person name="De Vos P."/>
            <person name="Vandamme P."/>
            <person name="Eisen J.A."/>
            <person name="Garrity G."/>
            <person name="Hugenholtz P."/>
            <person name="Kyrpides N.C."/>
        </authorList>
    </citation>
    <scope>NUCLEOTIDE SEQUENCE [LARGE SCALE GENOMIC DNA]</scope>
    <source>
        <strain evidence="2 3">CGMCC 1.10116</strain>
    </source>
</reference>
<dbReference type="InterPro" id="IPR009061">
    <property type="entry name" value="DNA-bd_dom_put_sf"/>
</dbReference>
<evidence type="ECO:0000313" key="2">
    <source>
        <dbReference type="EMBL" id="TWI56323.1"/>
    </source>
</evidence>
<name>A0A562QI34_9BACI</name>
<accession>A0A562QI34</accession>
<gene>
    <name evidence="2" type="ORF">IQ10_02217</name>
</gene>